<dbReference type="InterPro" id="IPR058240">
    <property type="entry name" value="rSAM_sf"/>
</dbReference>
<comment type="pathway">
    <text evidence="12">Cofactor biosynthesis; molybdopterin biosynthesis.</text>
</comment>
<evidence type="ECO:0000256" key="6">
    <source>
        <dbReference type="ARBA" id="ARBA00023004"/>
    </source>
</evidence>
<dbReference type="PANTHER" id="PTHR22960:SF28">
    <property type="entry name" value="GTP 3',8-CYCLASE"/>
    <property type="match status" value="1"/>
</dbReference>
<keyword evidence="8 12" id="KW-0342">GTP-binding</keyword>
<dbReference type="SFLD" id="SFLDS00029">
    <property type="entry name" value="Radical_SAM"/>
    <property type="match status" value="1"/>
</dbReference>
<dbReference type="Pfam" id="PF04055">
    <property type="entry name" value="Radical_SAM"/>
    <property type="match status" value="1"/>
</dbReference>
<dbReference type="InterPro" id="IPR007197">
    <property type="entry name" value="rSAM"/>
</dbReference>
<feature type="binding site" evidence="12">
    <location>
        <position position="297"/>
    </location>
    <ligand>
        <name>[4Fe-4S] cluster</name>
        <dbReference type="ChEBI" id="CHEBI:49883"/>
        <label>2</label>
        <note>4Fe-4S-substrate</note>
    </ligand>
</feature>
<comment type="cofactor">
    <cofactor evidence="12">
        <name>[4Fe-4S] cluster</name>
        <dbReference type="ChEBI" id="CHEBI:49883"/>
    </cofactor>
    <text evidence="12">Binds 2 [4Fe-4S] clusters. Binds 1 [4Fe-4S] cluster coordinated with 3 cysteines and an exchangeable S-adenosyl-L-methionine and 1 [4Fe-4S] cluster coordinated with 3 cysteines and the GTP-derived substrate.</text>
</comment>
<name>A4SPH0_AERS4</name>
<dbReference type="GO" id="GO:0061798">
    <property type="term" value="F:GTP 3',8'-cyclase activity"/>
    <property type="evidence" value="ECO:0007669"/>
    <property type="project" value="UniProtKB-UniRule"/>
</dbReference>
<feature type="binding site" evidence="12">
    <location>
        <position position="294"/>
    </location>
    <ligand>
        <name>[4Fe-4S] cluster</name>
        <dbReference type="ChEBI" id="CHEBI:49883"/>
        <label>2</label>
        <note>4Fe-4S-substrate</note>
    </ligand>
</feature>
<dbReference type="InterPro" id="IPR000385">
    <property type="entry name" value="MoaA_NifB_PqqE_Fe-S-bd_CS"/>
</dbReference>
<dbReference type="NCBIfam" id="TIGR02666">
    <property type="entry name" value="moaA"/>
    <property type="match status" value="1"/>
</dbReference>
<dbReference type="SUPFAM" id="SSF102114">
    <property type="entry name" value="Radical SAM enzymes"/>
    <property type="match status" value="1"/>
</dbReference>
<feature type="binding site" evidence="12">
    <location>
        <position position="197"/>
    </location>
    <ligand>
        <name>GTP</name>
        <dbReference type="ChEBI" id="CHEBI:37565"/>
    </ligand>
</feature>
<dbReference type="eggNOG" id="COG2896">
    <property type="taxonomic scope" value="Bacteria"/>
</dbReference>
<dbReference type="CDD" id="cd21117">
    <property type="entry name" value="Twitch_MoaA"/>
    <property type="match status" value="1"/>
</dbReference>
<dbReference type="FunFam" id="3.20.20.70:FF:000057">
    <property type="entry name" value="GTP 3',8-cyclase"/>
    <property type="match status" value="1"/>
</dbReference>
<dbReference type="InterPro" id="IPR050105">
    <property type="entry name" value="MoCo_biosynth_MoaA/MoaC"/>
</dbReference>
<feature type="binding site" evidence="12">
    <location>
        <position position="56"/>
    </location>
    <ligand>
        <name>GTP</name>
        <dbReference type="ChEBI" id="CHEBI:37565"/>
    </ligand>
</feature>
<evidence type="ECO:0000256" key="1">
    <source>
        <dbReference type="ARBA" id="ARBA00012167"/>
    </source>
</evidence>
<evidence type="ECO:0000256" key="11">
    <source>
        <dbReference type="ARBA" id="ARBA00048697"/>
    </source>
</evidence>
<feature type="domain" description="Radical SAM core" evidence="13">
    <location>
        <begin position="47"/>
        <end position="261"/>
    </location>
</feature>
<feature type="binding site" evidence="12">
    <location>
        <position position="67"/>
    </location>
    <ligand>
        <name>[4Fe-4S] cluster</name>
        <dbReference type="ChEBI" id="CHEBI:49883"/>
        <label>1</label>
        <note>4Fe-4S-S-AdoMet</note>
    </ligand>
</feature>
<evidence type="ECO:0000256" key="7">
    <source>
        <dbReference type="ARBA" id="ARBA00023014"/>
    </source>
</evidence>
<evidence type="ECO:0000256" key="9">
    <source>
        <dbReference type="ARBA" id="ARBA00023150"/>
    </source>
</evidence>
<evidence type="ECO:0000256" key="12">
    <source>
        <dbReference type="HAMAP-Rule" id="MF_01225"/>
    </source>
</evidence>
<dbReference type="SFLD" id="SFLDG01067">
    <property type="entry name" value="SPASM/twitch_domain_containing"/>
    <property type="match status" value="1"/>
</dbReference>
<keyword evidence="9 12" id="KW-0501">Molybdenum cofactor biosynthesis</keyword>
<dbReference type="Proteomes" id="UP000000225">
    <property type="component" value="Chromosome"/>
</dbReference>
<accession>A4SPH0</accession>
<dbReference type="Pfam" id="PF06463">
    <property type="entry name" value="Mob_synth_C"/>
    <property type="match status" value="1"/>
</dbReference>
<dbReference type="HOGENOM" id="CLU_009273_0_1_6"/>
<comment type="subunit">
    <text evidence="12">Monomer and homodimer.</text>
</comment>
<feature type="binding site" evidence="12">
    <location>
        <position position="136"/>
    </location>
    <ligand>
        <name>GTP</name>
        <dbReference type="ChEBI" id="CHEBI:37565"/>
    </ligand>
</feature>
<organism evidence="14 15">
    <name type="scientific">Aeromonas salmonicida (strain A449)</name>
    <dbReference type="NCBI Taxonomy" id="382245"/>
    <lineage>
        <taxon>Bacteria</taxon>
        <taxon>Pseudomonadati</taxon>
        <taxon>Pseudomonadota</taxon>
        <taxon>Gammaproteobacteria</taxon>
        <taxon>Aeromonadales</taxon>
        <taxon>Aeromonadaceae</taxon>
        <taxon>Aeromonas</taxon>
    </lineage>
</organism>
<dbReference type="EMBL" id="CP000644">
    <property type="protein sequence ID" value="ABO90792.1"/>
    <property type="molecule type" value="Genomic_DNA"/>
</dbReference>
<sequence>MNSELFCLSPWDRGKPPSADVRAVRVRKEMPWPPVFGKVFMLPLQDGFSRRFYYLRLSVTDVCNFRCTYCLPDGYRPEGRKSFLSLDEIRRIVSGFAAMGTRKVRLTGGEPSLRRDFTAIIETVANTPGIEKVAMTTNGYRLKERAREWFDAGLTALNVSVDSLDPRQFHQITGENKLAEVMDGIEAALAAGFKSVKINAVLLKGLNDHQLDAFLAWIRHKPIELRFIELMQTGEMDTLFRDHHASGELIKQRLLDGGWVQQLRGTDDGPAQVFMHPASLGGVGLIMPYSKDFCAGCNRLRVSSVGKLHLCLFGDNGVELRDLLSADSQQDALQQRIRQALIGKAATHRLHEGNAGMTPHLASIGG</sequence>
<keyword evidence="10 12" id="KW-0456">Lyase</keyword>
<dbReference type="CDD" id="cd01335">
    <property type="entry name" value="Radical_SAM"/>
    <property type="match status" value="1"/>
</dbReference>
<dbReference type="GO" id="GO:0005525">
    <property type="term" value="F:GTP binding"/>
    <property type="evidence" value="ECO:0007669"/>
    <property type="project" value="UniProtKB-UniRule"/>
</dbReference>
<feature type="binding site" evidence="12">
    <location>
        <position position="311"/>
    </location>
    <ligand>
        <name>[4Fe-4S] cluster</name>
        <dbReference type="ChEBI" id="CHEBI:49883"/>
        <label>2</label>
        <note>4Fe-4S-substrate</note>
    </ligand>
</feature>
<keyword evidence="3 12" id="KW-0949">S-adenosyl-L-methionine</keyword>
<dbReference type="SFLD" id="SFLDG01383">
    <property type="entry name" value="cyclic_pyranopterin_phosphate"/>
    <property type="match status" value="1"/>
</dbReference>
<evidence type="ECO:0000313" key="14">
    <source>
        <dbReference type="EMBL" id="ABO90792.1"/>
    </source>
</evidence>
<dbReference type="InterPro" id="IPR040064">
    <property type="entry name" value="MoaA-like"/>
</dbReference>
<feature type="binding site" evidence="12">
    <location>
        <position position="109"/>
    </location>
    <ligand>
        <name>S-adenosyl-L-methionine</name>
        <dbReference type="ChEBI" id="CHEBI:59789"/>
    </ligand>
</feature>
<dbReference type="UniPathway" id="UPA00344"/>
<proteinExistence type="inferred from homology"/>
<dbReference type="GO" id="GO:0006777">
    <property type="term" value="P:Mo-molybdopterin cofactor biosynthetic process"/>
    <property type="evidence" value="ECO:0007669"/>
    <property type="project" value="UniProtKB-UniRule"/>
</dbReference>
<feature type="binding site" evidence="12">
    <location>
        <begin position="299"/>
        <end position="301"/>
    </location>
    <ligand>
        <name>GTP</name>
        <dbReference type="ChEBI" id="CHEBI:37565"/>
    </ligand>
</feature>
<gene>
    <name evidence="12 14" type="primary">moaA</name>
    <name evidence="14" type="ordered locus">ASA_2774</name>
</gene>
<dbReference type="GO" id="GO:0061799">
    <property type="term" value="F:cyclic pyranopterin monophosphate synthase activity"/>
    <property type="evidence" value="ECO:0007669"/>
    <property type="project" value="TreeGrafter"/>
</dbReference>
<evidence type="ECO:0000256" key="3">
    <source>
        <dbReference type="ARBA" id="ARBA00022691"/>
    </source>
</evidence>
<dbReference type="SMART" id="SM00729">
    <property type="entry name" value="Elp3"/>
    <property type="match status" value="1"/>
</dbReference>
<dbReference type="KEGG" id="asa:ASA_2774"/>
<keyword evidence="4 12" id="KW-0479">Metal-binding</keyword>
<feature type="binding site" evidence="12">
    <location>
        <position position="63"/>
    </location>
    <ligand>
        <name>[4Fe-4S] cluster</name>
        <dbReference type="ChEBI" id="CHEBI:49883"/>
        <label>1</label>
        <note>4Fe-4S-S-AdoMet</note>
    </ligand>
</feature>
<dbReference type="PANTHER" id="PTHR22960">
    <property type="entry name" value="MOLYBDOPTERIN COFACTOR SYNTHESIS PROTEIN A"/>
    <property type="match status" value="1"/>
</dbReference>
<dbReference type="InterPro" id="IPR010505">
    <property type="entry name" value="MoaA_twitch"/>
</dbReference>
<keyword evidence="7 12" id="KW-0411">Iron-sulfur</keyword>
<comment type="catalytic activity">
    <reaction evidence="11 12">
        <text>GTP + AH2 + S-adenosyl-L-methionine = (8S)-3',8-cyclo-7,8-dihydroguanosine 5'-triphosphate + 5'-deoxyadenosine + L-methionine + A + H(+)</text>
        <dbReference type="Rhea" id="RHEA:49576"/>
        <dbReference type="ChEBI" id="CHEBI:13193"/>
        <dbReference type="ChEBI" id="CHEBI:15378"/>
        <dbReference type="ChEBI" id="CHEBI:17319"/>
        <dbReference type="ChEBI" id="CHEBI:17499"/>
        <dbReference type="ChEBI" id="CHEBI:37565"/>
        <dbReference type="ChEBI" id="CHEBI:57844"/>
        <dbReference type="ChEBI" id="CHEBI:59789"/>
        <dbReference type="ChEBI" id="CHEBI:131766"/>
        <dbReference type="EC" id="4.1.99.22"/>
    </reaction>
</comment>
<keyword evidence="5 12" id="KW-0547">Nucleotide-binding</keyword>
<feature type="binding site" evidence="12">
    <location>
        <position position="160"/>
    </location>
    <ligand>
        <name>S-adenosyl-L-methionine</name>
        <dbReference type="ChEBI" id="CHEBI:59789"/>
    </ligand>
</feature>
<dbReference type="STRING" id="29491.GCA_000820065_00037"/>
<dbReference type="GO" id="GO:0046872">
    <property type="term" value="F:metal ion binding"/>
    <property type="evidence" value="ECO:0007669"/>
    <property type="project" value="UniProtKB-KW"/>
</dbReference>
<comment type="function">
    <text evidence="12">Catalyzes the cyclization of GTP to (8S)-3',8-cyclo-7,8-dihydroguanosine 5'-triphosphate.</text>
</comment>
<feature type="binding site" evidence="12">
    <location>
        <position position="70"/>
    </location>
    <ligand>
        <name>[4Fe-4S] cluster</name>
        <dbReference type="ChEBI" id="CHEBI:49883"/>
        <label>1</label>
        <note>4Fe-4S-S-AdoMet</note>
    </ligand>
</feature>
<comment type="similarity">
    <text evidence="12">Belongs to the radical SAM superfamily. MoaA family.</text>
</comment>
<dbReference type="InterPro" id="IPR013785">
    <property type="entry name" value="Aldolase_TIM"/>
</dbReference>
<dbReference type="AlphaFoldDB" id="A4SPH0"/>
<evidence type="ECO:0000313" key="15">
    <source>
        <dbReference type="Proteomes" id="UP000000225"/>
    </source>
</evidence>
<feature type="binding site" evidence="12">
    <location>
        <position position="69"/>
    </location>
    <ligand>
        <name>S-adenosyl-L-methionine</name>
        <dbReference type="ChEBI" id="CHEBI:59789"/>
    </ligand>
</feature>
<dbReference type="InterPro" id="IPR013483">
    <property type="entry name" value="MoaA"/>
</dbReference>
<dbReference type="SFLD" id="SFLDG01386">
    <property type="entry name" value="main_SPASM_domain-containing"/>
    <property type="match status" value="1"/>
</dbReference>
<protein>
    <recommendedName>
        <fullName evidence="1 12">GTP 3',8-cyclase</fullName>
        <ecNumber evidence="1 12">4.1.99.22</ecNumber>
    </recommendedName>
    <alternativeName>
        <fullName evidence="12">Molybdenum cofactor biosynthesis protein A</fullName>
    </alternativeName>
</protein>
<evidence type="ECO:0000256" key="5">
    <source>
        <dbReference type="ARBA" id="ARBA00022741"/>
    </source>
</evidence>
<dbReference type="EC" id="4.1.99.22" evidence="1 12"/>
<dbReference type="PROSITE" id="PS51918">
    <property type="entry name" value="RADICAL_SAM"/>
    <property type="match status" value="1"/>
</dbReference>
<evidence type="ECO:0000259" key="13">
    <source>
        <dbReference type="PROSITE" id="PS51918"/>
    </source>
</evidence>
<evidence type="ECO:0000256" key="10">
    <source>
        <dbReference type="ARBA" id="ARBA00023239"/>
    </source>
</evidence>
<dbReference type="HAMAP" id="MF_01225_B">
    <property type="entry name" value="MoaA_B"/>
    <property type="match status" value="1"/>
</dbReference>
<keyword evidence="2 12" id="KW-0004">4Fe-4S</keyword>
<feature type="binding site" evidence="12">
    <location>
        <position position="105"/>
    </location>
    <ligand>
        <name>GTP</name>
        <dbReference type="ChEBI" id="CHEBI:37565"/>
    </ligand>
</feature>
<dbReference type="Gene3D" id="3.20.20.70">
    <property type="entry name" value="Aldolase class I"/>
    <property type="match status" value="1"/>
</dbReference>
<keyword evidence="6 12" id="KW-0408">Iron</keyword>
<reference evidence="15" key="1">
    <citation type="journal article" date="2008" name="BMC Genomics">
        <title>The genome of Aeromonas salmonicida subsp. salmonicida A449: insights into the evolution of a fish pathogen.</title>
        <authorList>
            <person name="Reith M.E."/>
            <person name="Singh R.K."/>
            <person name="Curtis B."/>
            <person name="Boyd J.M."/>
            <person name="Bouevitch A."/>
            <person name="Kimball J."/>
            <person name="Munholland J."/>
            <person name="Murphy C."/>
            <person name="Sarty D."/>
            <person name="Williams J."/>
            <person name="Nash J.H."/>
            <person name="Johnson S.C."/>
            <person name="Brown L.L."/>
        </authorList>
    </citation>
    <scope>NUCLEOTIDE SEQUENCE [LARGE SCALE GENOMIC DNA]</scope>
    <source>
        <strain evidence="15">A449</strain>
    </source>
</reference>
<evidence type="ECO:0000256" key="2">
    <source>
        <dbReference type="ARBA" id="ARBA00022485"/>
    </source>
</evidence>
<dbReference type="PROSITE" id="PS01305">
    <property type="entry name" value="MOAA_NIFB_PQQE"/>
    <property type="match status" value="1"/>
</dbReference>
<dbReference type="InterPro" id="IPR006638">
    <property type="entry name" value="Elp3/MiaA/NifB-like_rSAM"/>
</dbReference>
<dbReference type="GO" id="GO:0051539">
    <property type="term" value="F:4 iron, 4 sulfur cluster binding"/>
    <property type="evidence" value="ECO:0007669"/>
    <property type="project" value="UniProtKB-UniRule"/>
</dbReference>
<evidence type="ECO:0000256" key="8">
    <source>
        <dbReference type="ARBA" id="ARBA00023134"/>
    </source>
</evidence>
<feature type="binding site" evidence="12">
    <location>
        <position position="231"/>
    </location>
    <ligand>
        <name>S-adenosyl-L-methionine</name>
        <dbReference type="ChEBI" id="CHEBI:59789"/>
    </ligand>
</feature>
<evidence type="ECO:0000256" key="4">
    <source>
        <dbReference type="ARBA" id="ARBA00022723"/>
    </source>
</evidence>
<dbReference type="GO" id="GO:1904047">
    <property type="term" value="F:S-adenosyl-L-methionine binding"/>
    <property type="evidence" value="ECO:0007669"/>
    <property type="project" value="UniProtKB-UniRule"/>
</dbReference>